<comment type="caution">
    <text evidence="1">The sequence shown here is derived from an EMBL/GenBank/DDBJ whole genome shotgun (WGS) entry which is preliminary data.</text>
</comment>
<dbReference type="InterPro" id="IPR036614">
    <property type="entry name" value="RusA-like_sf"/>
</dbReference>
<dbReference type="Gene3D" id="3.30.1330.70">
    <property type="entry name" value="Holliday junction resolvase RusA"/>
    <property type="match status" value="1"/>
</dbReference>
<dbReference type="GO" id="GO:0006310">
    <property type="term" value="P:DNA recombination"/>
    <property type="evidence" value="ECO:0007669"/>
    <property type="project" value="InterPro"/>
</dbReference>
<dbReference type="RefSeq" id="WP_127052227.1">
    <property type="nucleotide sequence ID" value="NZ_RSCM01000001.1"/>
</dbReference>
<dbReference type="SUPFAM" id="SSF103084">
    <property type="entry name" value="Holliday junction resolvase RusA"/>
    <property type="match status" value="1"/>
</dbReference>
<dbReference type="Proteomes" id="UP000276103">
    <property type="component" value="Unassembled WGS sequence"/>
</dbReference>
<protein>
    <submittedName>
        <fullName evidence="1">Uncharacterized protein</fullName>
    </submittedName>
</protein>
<organism evidence="1 2">
    <name type="scientific">Trichormus variabilis SAG 1403-4b</name>
    <dbReference type="NCBI Taxonomy" id="447716"/>
    <lineage>
        <taxon>Bacteria</taxon>
        <taxon>Bacillati</taxon>
        <taxon>Cyanobacteriota</taxon>
        <taxon>Cyanophyceae</taxon>
        <taxon>Nostocales</taxon>
        <taxon>Nostocaceae</taxon>
        <taxon>Trichormus</taxon>
    </lineage>
</organism>
<dbReference type="GO" id="GO:0000287">
    <property type="term" value="F:magnesium ion binding"/>
    <property type="evidence" value="ECO:0007669"/>
    <property type="project" value="InterPro"/>
</dbReference>
<accession>A0A433V1Y8</accession>
<dbReference type="Pfam" id="PF05866">
    <property type="entry name" value="RusA"/>
    <property type="match status" value="1"/>
</dbReference>
<dbReference type="InterPro" id="IPR008822">
    <property type="entry name" value="Endonuclease_RusA-like"/>
</dbReference>
<dbReference type="EMBL" id="RSCM01000001">
    <property type="protein sequence ID" value="RUT00098.1"/>
    <property type="molecule type" value="Genomic_DNA"/>
</dbReference>
<dbReference type="GO" id="GO:0006281">
    <property type="term" value="P:DNA repair"/>
    <property type="evidence" value="ECO:0007669"/>
    <property type="project" value="InterPro"/>
</dbReference>
<reference evidence="1 2" key="1">
    <citation type="journal article" date="2019" name="Genome Biol. Evol.">
        <title>Day and night: Metabolic profiles and evolutionary relationships of six axenic non-marine cyanobacteria.</title>
        <authorList>
            <person name="Will S.E."/>
            <person name="Henke P."/>
            <person name="Boedeker C."/>
            <person name="Huang S."/>
            <person name="Brinkmann H."/>
            <person name="Rohde M."/>
            <person name="Jarek M."/>
            <person name="Friedl T."/>
            <person name="Seufert S."/>
            <person name="Schumacher M."/>
            <person name="Overmann J."/>
            <person name="Neumann-Schaal M."/>
            <person name="Petersen J."/>
        </authorList>
    </citation>
    <scope>NUCLEOTIDE SEQUENCE [LARGE SCALE GENOMIC DNA]</scope>
    <source>
        <strain evidence="1 2">SAG 1403-4b</strain>
    </source>
</reference>
<name>A0A433V1Y8_ANAVA</name>
<keyword evidence="2" id="KW-1185">Reference proteome</keyword>
<gene>
    <name evidence="1" type="ORF">DSM107003_06810</name>
</gene>
<dbReference type="OrthoDB" id="959793at2"/>
<proteinExistence type="predicted"/>
<sequence>MKTFEFIVNGPPVSQQARRREKVRAWQATVRQEAEKYWTSEQQPASGLVMLKVTYFYASYAMDVDNIVKPIQDAIIGLAYLDDDQITDVLVRKRDLSGNFTIENITPILAEGFARGNEFLHIIVTDAPDQEVID</sequence>
<evidence type="ECO:0000313" key="2">
    <source>
        <dbReference type="Proteomes" id="UP000276103"/>
    </source>
</evidence>
<dbReference type="AlphaFoldDB" id="A0A433V1Y8"/>
<evidence type="ECO:0000313" key="1">
    <source>
        <dbReference type="EMBL" id="RUT00098.1"/>
    </source>
</evidence>